<evidence type="ECO:0000259" key="7">
    <source>
        <dbReference type="Pfam" id="PF00324"/>
    </source>
</evidence>
<dbReference type="PANTHER" id="PTHR43341">
    <property type="entry name" value="AMINO ACID PERMEASE"/>
    <property type="match status" value="1"/>
</dbReference>
<name>A0ABR0ET69_ZASCE</name>
<dbReference type="Pfam" id="PF00324">
    <property type="entry name" value="AA_permease"/>
    <property type="match status" value="1"/>
</dbReference>
<comment type="caution">
    <text evidence="8">The sequence shown here is derived from an EMBL/GenBank/DDBJ whole genome shotgun (WGS) entry which is preliminary data.</text>
</comment>
<reference evidence="8 9" key="1">
    <citation type="journal article" date="2023" name="G3 (Bethesda)">
        <title>A chromosome-level genome assembly of Zasmidium syzygii isolated from banana leaves.</title>
        <authorList>
            <person name="van Westerhoven A.C."/>
            <person name="Mehrabi R."/>
            <person name="Talebi R."/>
            <person name="Steentjes M.B.F."/>
            <person name="Corcolon B."/>
            <person name="Chong P.A."/>
            <person name="Kema G.H.J."/>
            <person name="Seidl M.F."/>
        </authorList>
    </citation>
    <scope>NUCLEOTIDE SEQUENCE [LARGE SCALE GENOMIC DNA]</scope>
    <source>
        <strain evidence="8 9">P124</strain>
    </source>
</reference>
<evidence type="ECO:0000313" key="9">
    <source>
        <dbReference type="Proteomes" id="UP001305779"/>
    </source>
</evidence>
<sequence length="112" mass="11577">MAASTDVFVDKTASTSHDDSKKFPRKVSSRTLDDVEIDIDHGSFVSHSNSARQDLQRGLGARQITMIAIGGALGTGLLIGTGQALAIGGPASVLISYTIVGAIVFTVMMALG</sequence>
<protein>
    <recommendedName>
        <fullName evidence="7">Amino acid permease/ SLC12A domain-containing protein</fullName>
    </recommendedName>
</protein>
<keyword evidence="9" id="KW-1185">Reference proteome</keyword>
<feature type="domain" description="Amino acid permease/ SLC12A" evidence="7">
    <location>
        <begin position="64"/>
        <end position="112"/>
    </location>
</feature>
<keyword evidence="3 6" id="KW-1133">Transmembrane helix</keyword>
<gene>
    <name evidence="8" type="ORF">PRZ48_005500</name>
</gene>
<dbReference type="PANTHER" id="PTHR43341:SF9">
    <property type="entry name" value="DICARBOXYLIC AMINO ACID PERMEASE"/>
    <property type="match status" value="1"/>
</dbReference>
<accession>A0ABR0ET69</accession>
<evidence type="ECO:0000256" key="3">
    <source>
        <dbReference type="ARBA" id="ARBA00022989"/>
    </source>
</evidence>
<evidence type="ECO:0000313" key="8">
    <source>
        <dbReference type="EMBL" id="KAK4504584.1"/>
    </source>
</evidence>
<dbReference type="EMBL" id="JAXOVC010000003">
    <property type="protein sequence ID" value="KAK4504584.1"/>
    <property type="molecule type" value="Genomic_DNA"/>
</dbReference>
<keyword evidence="4 6" id="KW-0472">Membrane</keyword>
<organism evidence="8 9">
    <name type="scientific">Zasmidium cellare</name>
    <name type="common">Wine cellar mold</name>
    <name type="synonym">Racodium cellare</name>
    <dbReference type="NCBI Taxonomy" id="395010"/>
    <lineage>
        <taxon>Eukaryota</taxon>
        <taxon>Fungi</taxon>
        <taxon>Dikarya</taxon>
        <taxon>Ascomycota</taxon>
        <taxon>Pezizomycotina</taxon>
        <taxon>Dothideomycetes</taxon>
        <taxon>Dothideomycetidae</taxon>
        <taxon>Mycosphaerellales</taxon>
        <taxon>Mycosphaerellaceae</taxon>
        <taxon>Zasmidium</taxon>
    </lineage>
</organism>
<dbReference type="Proteomes" id="UP001305779">
    <property type="component" value="Unassembled WGS sequence"/>
</dbReference>
<evidence type="ECO:0000256" key="1">
    <source>
        <dbReference type="ARBA" id="ARBA00004141"/>
    </source>
</evidence>
<feature type="region of interest" description="Disordered" evidence="5">
    <location>
        <begin position="1"/>
        <end position="25"/>
    </location>
</feature>
<comment type="subcellular location">
    <subcellularLocation>
        <location evidence="1">Membrane</location>
        <topology evidence="1">Multi-pass membrane protein</topology>
    </subcellularLocation>
</comment>
<dbReference type="Gene3D" id="1.20.1740.10">
    <property type="entry name" value="Amino acid/polyamine transporter I"/>
    <property type="match status" value="1"/>
</dbReference>
<dbReference type="InterPro" id="IPR004841">
    <property type="entry name" value="AA-permease/SLC12A_dom"/>
</dbReference>
<evidence type="ECO:0000256" key="5">
    <source>
        <dbReference type="SAM" id="MobiDB-lite"/>
    </source>
</evidence>
<proteinExistence type="predicted"/>
<evidence type="ECO:0000256" key="6">
    <source>
        <dbReference type="SAM" id="Phobius"/>
    </source>
</evidence>
<evidence type="ECO:0000256" key="2">
    <source>
        <dbReference type="ARBA" id="ARBA00022692"/>
    </source>
</evidence>
<feature type="transmembrane region" description="Helical" evidence="6">
    <location>
        <begin position="64"/>
        <end position="85"/>
    </location>
</feature>
<evidence type="ECO:0000256" key="4">
    <source>
        <dbReference type="ARBA" id="ARBA00023136"/>
    </source>
</evidence>
<dbReference type="InterPro" id="IPR050524">
    <property type="entry name" value="APC_YAT"/>
</dbReference>
<feature type="transmembrane region" description="Helical" evidence="6">
    <location>
        <begin position="91"/>
        <end position="111"/>
    </location>
</feature>
<keyword evidence="2 6" id="KW-0812">Transmembrane</keyword>